<gene>
    <name evidence="8 10" type="primary">greA</name>
    <name evidence="10" type="ORF">CCAX7_49550</name>
</gene>
<evidence type="ECO:0000256" key="5">
    <source>
        <dbReference type="ARBA" id="ARBA00023163"/>
    </source>
</evidence>
<name>A0A402CPY4_9BACT</name>
<dbReference type="NCBIfam" id="NF001263">
    <property type="entry name" value="PRK00226.1-4"/>
    <property type="match status" value="1"/>
</dbReference>
<reference evidence="10 11" key="1">
    <citation type="journal article" date="2019" name="Int. J. Syst. Evol. Microbiol.">
        <title>Capsulimonas corticalis gen. nov., sp. nov., an aerobic capsulated bacterium, of a novel bacterial order, Capsulimonadales ord. nov., of the class Armatimonadia of the phylum Armatimonadetes.</title>
        <authorList>
            <person name="Li J."/>
            <person name="Kudo C."/>
            <person name="Tonouchi A."/>
        </authorList>
    </citation>
    <scope>NUCLEOTIDE SEQUENCE [LARGE SCALE GENOMIC DNA]</scope>
    <source>
        <strain evidence="10 11">AX-7</strain>
    </source>
</reference>
<dbReference type="PIRSF" id="PIRSF006092">
    <property type="entry name" value="GreA_GreB"/>
    <property type="match status" value="1"/>
</dbReference>
<evidence type="ECO:0000256" key="7">
    <source>
        <dbReference type="ARBA" id="ARBA00030776"/>
    </source>
</evidence>
<dbReference type="InterPro" id="IPR023459">
    <property type="entry name" value="Tscrpt_elong_fac_GreA/B_fam"/>
</dbReference>
<dbReference type="EMBL" id="AP025739">
    <property type="protein sequence ID" value="BDI32904.1"/>
    <property type="molecule type" value="Genomic_DNA"/>
</dbReference>
<evidence type="ECO:0000256" key="8">
    <source>
        <dbReference type="HAMAP-Rule" id="MF_00105"/>
    </source>
</evidence>
<dbReference type="RefSeq" id="WP_119319409.1">
    <property type="nucleotide sequence ID" value="NZ_AP025739.1"/>
</dbReference>
<dbReference type="Pfam" id="PF03449">
    <property type="entry name" value="GreA_GreB_N"/>
    <property type="match status" value="1"/>
</dbReference>
<evidence type="ECO:0000256" key="2">
    <source>
        <dbReference type="ARBA" id="ARBA00013729"/>
    </source>
</evidence>
<dbReference type="GO" id="GO:0032784">
    <property type="term" value="P:regulation of DNA-templated transcription elongation"/>
    <property type="evidence" value="ECO:0007669"/>
    <property type="project" value="UniProtKB-UniRule"/>
</dbReference>
<dbReference type="InterPro" id="IPR028624">
    <property type="entry name" value="Tscrpt_elong_fac_GreA/B"/>
</dbReference>
<evidence type="ECO:0000256" key="4">
    <source>
        <dbReference type="ARBA" id="ARBA00023125"/>
    </source>
</evidence>
<dbReference type="PANTHER" id="PTHR30437:SF4">
    <property type="entry name" value="TRANSCRIPTION ELONGATION FACTOR GREA"/>
    <property type="match status" value="1"/>
</dbReference>
<dbReference type="Proteomes" id="UP000287394">
    <property type="component" value="Chromosome"/>
</dbReference>
<evidence type="ECO:0000256" key="9">
    <source>
        <dbReference type="RuleBase" id="RU000556"/>
    </source>
</evidence>
<dbReference type="InterPro" id="IPR036805">
    <property type="entry name" value="Tscrpt_elong_fac_GreA/B_N_sf"/>
</dbReference>
<dbReference type="InterPro" id="IPR036953">
    <property type="entry name" value="GreA/GreB_C_sf"/>
</dbReference>
<dbReference type="Gene3D" id="3.10.50.30">
    <property type="entry name" value="Transcription elongation factor, GreA/GreB, C-terminal domain"/>
    <property type="match status" value="1"/>
</dbReference>
<dbReference type="KEGG" id="ccot:CCAX7_49550"/>
<protein>
    <recommendedName>
        <fullName evidence="2 8">Transcription elongation factor GreA</fullName>
    </recommendedName>
    <alternativeName>
        <fullName evidence="7 8">Transcript cleavage factor GreA</fullName>
    </alternativeName>
</protein>
<evidence type="ECO:0000313" key="10">
    <source>
        <dbReference type="EMBL" id="BDI32904.1"/>
    </source>
</evidence>
<accession>A0A402CPY4</accession>
<evidence type="ECO:0000256" key="3">
    <source>
        <dbReference type="ARBA" id="ARBA00023015"/>
    </source>
</evidence>
<dbReference type="GO" id="GO:0006354">
    <property type="term" value="P:DNA-templated transcription elongation"/>
    <property type="evidence" value="ECO:0007669"/>
    <property type="project" value="TreeGrafter"/>
</dbReference>
<dbReference type="OrthoDB" id="9808774at2"/>
<dbReference type="Pfam" id="PF01272">
    <property type="entry name" value="GreA_GreB"/>
    <property type="match status" value="1"/>
</dbReference>
<evidence type="ECO:0000256" key="1">
    <source>
        <dbReference type="ARBA" id="ARBA00008213"/>
    </source>
</evidence>
<comment type="similarity">
    <text evidence="1 8 9">Belongs to the GreA/GreB family.</text>
</comment>
<dbReference type="PANTHER" id="PTHR30437">
    <property type="entry name" value="TRANSCRIPTION ELONGATION FACTOR GREA"/>
    <property type="match status" value="1"/>
</dbReference>
<dbReference type="SUPFAM" id="SSF46557">
    <property type="entry name" value="GreA transcript cleavage protein, N-terminal domain"/>
    <property type="match status" value="1"/>
</dbReference>
<dbReference type="NCBIfam" id="TIGR01462">
    <property type="entry name" value="greA"/>
    <property type="match status" value="1"/>
</dbReference>
<comment type="function">
    <text evidence="6 8 9">Necessary for efficient RNA polymerase transcription elongation past template-encoded arresting sites. The arresting sites in DNA have the property of trapping a certain fraction of elongating RNA polymerases that pass through, resulting in locked ternary complexes. Cleavage of the nascent transcript by cleavage factors such as GreA or GreB allows the resumption of elongation from the new 3'terminus. GreA releases sequences of 2 to 3 nucleotides.</text>
</comment>
<dbReference type="SUPFAM" id="SSF54534">
    <property type="entry name" value="FKBP-like"/>
    <property type="match status" value="1"/>
</dbReference>
<keyword evidence="4 8" id="KW-0238">DNA-binding</keyword>
<keyword evidence="11" id="KW-1185">Reference proteome</keyword>
<dbReference type="HAMAP" id="MF_00105">
    <property type="entry name" value="GreA_GreB"/>
    <property type="match status" value="1"/>
</dbReference>
<proteinExistence type="inferred from homology"/>
<evidence type="ECO:0000256" key="6">
    <source>
        <dbReference type="ARBA" id="ARBA00024916"/>
    </source>
</evidence>
<keyword evidence="8" id="KW-0175">Coiled coil</keyword>
<evidence type="ECO:0000313" key="11">
    <source>
        <dbReference type="Proteomes" id="UP000287394"/>
    </source>
</evidence>
<dbReference type="GO" id="GO:0003677">
    <property type="term" value="F:DNA binding"/>
    <property type="evidence" value="ECO:0007669"/>
    <property type="project" value="UniProtKB-UniRule"/>
</dbReference>
<dbReference type="FunCoup" id="A0A402CPY4">
    <property type="interactions" value="327"/>
</dbReference>
<organism evidence="10 11">
    <name type="scientific">Capsulimonas corticalis</name>
    <dbReference type="NCBI Taxonomy" id="2219043"/>
    <lineage>
        <taxon>Bacteria</taxon>
        <taxon>Bacillati</taxon>
        <taxon>Armatimonadota</taxon>
        <taxon>Armatimonadia</taxon>
        <taxon>Capsulimonadales</taxon>
        <taxon>Capsulimonadaceae</taxon>
        <taxon>Capsulimonas</taxon>
    </lineage>
</organism>
<keyword evidence="10" id="KW-0648">Protein biosynthesis</keyword>
<dbReference type="InterPro" id="IPR022691">
    <property type="entry name" value="Tscrpt_elong_fac_GreA/B_N"/>
</dbReference>
<dbReference type="FunFam" id="1.10.287.180:FF:000001">
    <property type="entry name" value="Transcription elongation factor GreA"/>
    <property type="match status" value="1"/>
</dbReference>
<dbReference type="InterPro" id="IPR006359">
    <property type="entry name" value="Tscrpt_elong_fac_GreA"/>
</dbReference>
<keyword evidence="5 8" id="KW-0804">Transcription</keyword>
<dbReference type="GO" id="GO:0070063">
    <property type="term" value="F:RNA polymerase binding"/>
    <property type="evidence" value="ECO:0007669"/>
    <property type="project" value="InterPro"/>
</dbReference>
<dbReference type="GO" id="GO:0003746">
    <property type="term" value="F:translation elongation factor activity"/>
    <property type="evidence" value="ECO:0007669"/>
    <property type="project" value="UniProtKB-KW"/>
</dbReference>
<keyword evidence="3 8" id="KW-0805">Transcription regulation</keyword>
<sequence length="158" mass="17592">MGDIEEIVLTAAGYKELSEELDKLRTTERREVAERIRDAITYGELTENSEYEDAKNAQAFLEGRIEDLKHIMQIARPMEIDEIPTDYVGLGSIVTVTDDTGDEWEFTLVSPVEANPNIDKISDESPVGEALFGKRVGDTVSVTVPAGKNKYLITAIRK</sequence>
<dbReference type="InterPro" id="IPR001437">
    <property type="entry name" value="Tscrpt_elong_fac_GreA/B_C"/>
</dbReference>
<feature type="coiled-coil region" evidence="8">
    <location>
        <begin position="14"/>
        <end position="71"/>
    </location>
</feature>
<dbReference type="Gene3D" id="1.10.287.180">
    <property type="entry name" value="Transcription elongation factor, GreA/GreB, N-terminal domain"/>
    <property type="match status" value="1"/>
</dbReference>
<keyword evidence="10" id="KW-0251">Elongation factor</keyword>
<dbReference type="AlphaFoldDB" id="A0A402CPY4"/>